<organism evidence="9 10">
    <name type="scientific">Naganishia liquefaciens</name>
    <dbReference type="NCBI Taxonomy" id="104408"/>
    <lineage>
        <taxon>Eukaryota</taxon>
        <taxon>Fungi</taxon>
        <taxon>Dikarya</taxon>
        <taxon>Basidiomycota</taxon>
        <taxon>Agaricomycotina</taxon>
        <taxon>Tremellomycetes</taxon>
        <taxon>Filobasidiales</taxon>
        <taxon>Filobasidiaceae</taxon>
        <taxon>Naganishia</taxon>
    </lineage>
</organism>
<evidence type="ECO:0000256" key="6">
    <source>
        <dbReference type="PIRSR" id="PIRSR637944-1"/>
    </source>
</evidence>
<dbReference type="AlphaFoldDB" id="A0A8H3TQF4"/>
<dbReference type="InterPro" id="IPR037944">
    <property type="entry name" value="PRX5-like"/>
</dbReference>
<dbReference type="GO" id="GO:0042744">
    <property type="term" value="P:hydrogen peroxide catabolic process"/>
    <property type="evidence" value="ECO:0007669"/>
    <property type="project" value="TreeGrafter"/>
</dbReference>
<keyword evidence="5 7" id="KW-0676">Redox-active center</keyword>
<dbReference type="SUPFAM" id="SSF52833">
    <property type="entry name" value="Thioredoxin-like"/>
    <property type="match status" value="1"/>
</dbReference>
<name>A0A8H3TQF4_9TREE</name>
<dbReference type="GO" id="GO:0005829">
    <property type="term" value="C:cytosol"/>
    <property type="evidence" value="ECO:0007669"/>
    <property type="project" value="TreeGrafter"/>
</dbReference>
<keyword evidence="3 7" id="KW-0049">Antioxidant</keyword>
<feature type="active site" description="Cysteine sulfenic acid (-SOH) intermediate" evidence="6">
    <location>
        <position position="71"/>
    </location>
</feature>
<dbReference type="GO" id="GO:0005739">
    <property type="term" value="C:mitochondrion"/>
    <property type="evidence" value="ECO:0007669"/>
    <property type="project" value="TreeGrafter"/>
</dbReference>
<gene>
    <name evidence="9" type="ORF">NliqN6_1714</name>
</gene>
<reference evidence="9" key="1">
    <citation type="submission" date="2020-07" db="EMBL/GenBank/DDBJ databases">
        <title>Draft Genome Sequence of a Deep-Sea Yeast, Naganishia (Cryptococcus) liquefaciens strain N6.</title>
        <authorList>
            <person name="Han Y.W."/>
            <person name="Kajitani R."/>
            <person name="Morimoto H."/>
            <person name="Parhat M."/>
            <person name="Tsubouchi H."/>
            <person name="Bakenova O."/>
            <person name="Ogata M."/>
            <person name="Argunhan B."/>
            <person name="Aoki R."/>
            <person name="Kajiwara S."/>
            <person name="Itoh T."/>
            <person name="Iwasaki H."/>
        </authorList>
    </citation>
    <scope>NUCLEOTIDE SEQUENCE</scope>
    <source>
        <strain evidence="9">N6</strain>
    </source>
</reference>
<evidence type="ECO:0000256" key="5">
    <source>
        <dbReference type="ARBA" id="ARBA00023284"/>
    </source>
</evidence>
<evidence type="ECO:0000256" key="3">
    <source>
        <dbReference type="ARBA" id="ARBA00022862"/>
    </source>
</evidence>
<dbReference type="Pfam" id="PF08534">
    <property type="entry name" value="Redoxin"/>
    <property type="match status" value="1"/>
</dbReference>
<dbReference type="InterPro" id="IPR036249">
    <property type="entry name" value="Thioredoxin-like_sf"/>
</dbReference>
<comment type="function">
    <text evidence="7">Thiol-specific peroxidase that catalyzes the reduction of hydrogen peroxide and organic hydroperoxides to water and alcohols, respectively. Plays a role in cell protection against oxidative stress by detoxifying peroxides.</text>
</comment>
<dbReference type="InterPro" id="IPR013740">
    <property type="entry name" value="Redoxin"/>
</dbReference>
<feature type="domain" description="Thioredoxin" evidence="8">
    <location>
        <begin position="24"/>
        <end position="185"/>
    </location>
</feature>
<dbReference type="OrthoDB" id="1882547at2759"/>
<protein>
    <recommendedName>
        <fullName evidence="8">Thioredoxin domain-containing protein</fullName>
    </recommendedName>
</protein>
<dbReference type="GO" id="GO:0008379">
    <property type="term" value="F:thioredoxin peroxidase activity"/>
    <property type="evidence" value="ECO:0007669"/>
    <property type="project" value="InterPro"/>
</dbReference>
<dbReference type="EMBL" id="BLZA01000011">
    <property type="protein sequence ID" value="GHJ85312.1"/>
    <property type="molecule type" value="Genomic_DNA"/>
</dbReference>
<evidence type="ECO:0000313" key="10">
    <source>
        <dbReference type="Proteomes" id="UP000620104"/>
    </source>
</evidence>
<keyword evidence="4 7" id="KW-0560">Oxidoreductase</keyword>
<accession>A0A8H3TQF4</accession>
<dbReference type="PROSITE" id="PS51352">
    <property type="entry name" value="THIOREDOXIN_2"/>
    <property type="match status" value="1"/>
</dbReference>
<dbReference type="GO" id="GO:0045454">
    <property type="term" value="P:cell redox homeostasis"/>
    <property type="evidence" value="ECO:0007669"/>
    <property type="project" value="TreeGrafter"/>
</dbReference>
<comment type="caution">
    <text evidence="9">The sequence shown here is derived from an EMBL/GenBank/DDBJ whole genome shotgun (WGS) entry which is preliminary data.</text>
</comment>
<evidence type="ECO:0000313" key="9">
    <source>
        <dbReference type="EMBL" id="GHJ85312.1"/>
    </source>
</evidence>
<dbReference type="GO" id="GO:0005777">
    <property type="term" value="C:peroxisome"/>
    <property type="evidence" value="ECO:0007669"/>
    <property type="project" value="TreeGrafter"/>
</dbReference>
<dbReference type="CDD" id="cd03013">
    <property type="entry name" value="PRX5_like"/>
    <property type="match status" value="1"/>
</dbReference>
<dbReference type="GO" id="GO:0034599">
    <property type="term" value="P:cellular response to oxidative stress"/>
    <property type="evidence" value="ECO:0007669"/>
    <property type="project" value="InterPro"/>
</dbReference>
<evidence type="ECO:0000256" key="1">
    <source>
        <dbReference type="ARBA" id="ARBA00010505"/>
    </source>
</evidence>
<evidence type="ECO:0000256" key="7">
    <source>
        <dbReference type="RuleBase" id="RU366011"/>
    </source>
</evidence>
<proteinExistence type="inferred from homology"/>
<dbReference type="PANTHER" id="PTHR10430:SF39">
    <property type="entry name" value="PEROXISOMAL MEMBRANE ASSOCIATED PROTEIN 20"/>
    <property type="match status" value="1"/>
</dbReference>
<sequence>MASILTSALKGTTAAAHSAFATLASASQIAAGAAVPDVEVKISKPDQKLNFSTLQGKNVIVMVPAAFSPTCSEQQVPAYIEKYDQFAAKGVKDIYVLSVNDVFCMNAWGKSLHADKAAQVKFVADDSGAFASATGLVFDAQALLGGPRAKRSLLIIEDGKVAHVAVEEDVTKVTVTSAESALAAL</sequence>
<evidence type="ECO:0000259" key="8">
    <source>
        <dbReference type="PROSITE" id="PS51352"/>
    </source>
</evidence>
<keyword evidence="2 7" id="KW-0575">Peroxidase</keyword>
<comment type="similarity">
    <text evidence="1 7">Belongs to the peroxiredoxin family. Prx5 subfamily.</text>
</comment>
<dbReference type="PANTHER" id="PTHR10430">
    <property type="entry name" value="PEROXIREDOXIN"/>
    <property type="match status" value="1"/>
</dbReference>
<evidence type="ECO:0000256" key="2">
    <source>
        <dbReference type="ARBA" id="ARBA00022559"/>
    </source>
</evidence>
<dbReference type="Gene3D" id="3.40.30.10">
    <property type="entry name" value="Glutaredoxin"/>
    <property type="match status" value="1"/>
</dbReference>
<evidence type="ECO:0000256" key="4">
    <source>
        <dbReference type="ARBA" id="ARBA00023002"/>
    </source>
</evidence>
<dbReference type="InterPro" id="IPR013766">
    <property type="entry name" value="Thioredoxin_domain"/>
</dbReference>
<dbReference type="Proteomes" id="UP000620104">
    <property type="component" value="Unassembled WGS sequence"/>
</dbReference>
<keyword evidence="10" id="KW-1185">Reference proteome</keyword>